<gene>
    <name evidence="6" type="ORF">Q8X39_01090</name>
</gene>
<dbReference type="SMART" id="SM00729">
    <property type="entry name" value="Elp3"/>
    <property type="match status" value="1"/>
</dbReference>
<feature type="region of interest" description="Disordered" evidence="4">
    <location>
        <begin position="387"/>
        <end position="420"/>
    </location>
</feature>
<dbReference type="NCBIfam" id="NF033668">
    <property type="entry name" value="rSAM_PA0069"/>
    <property type="match status" value="1"/>
</dbReference>
<dbReference type="Proteomes" id="UP001235760">
    <property type="component" value="Unassembled WGS sequence"/>
</dbReference>
<dbReference type="RefSeq" id="WP_305747782.1">
    <property type="nucleotide sequence ID" value="NZ_JAUZEE010000001.1"/>
</dbReference>
<feature type="region of interest" description="Disordered" evidence="4">
    <location>
        <begin position="1"/>
        <end position="83"/>
    </location>
</feature>
<dbReference type="Gene3D" id="3.80.30.30">
    <property type="match status" value="1"/>
</dbReference>
<keyword evidence="2" id="KW-0408">Iron</keyword>
<dbReference type="EMBL" id="JAUZEE010000001">
    <property type="protein sequence ID" value="MDP4299219.1"/>
    <property type="molecule type" value="Genomic_DNA"/>
</dbReference>
<dbReference type="SFLD" id="SFLDS00029">
    <property type="entry name" value="Radical_SAM"/>
    <property type="match status" value="1"/>
</dbReference>
<evidence type="ECO:0000256" key="3">
    <source>
        <dbReference type="ARBA" id="ARBA00023014"/>
    </source>
</evidence>
<dbReference type="InterPro" id="IPR007197">
    <property type="entry name" value="rSAM"/>
</dbReference>
<feature type="domain" description="Elp3/MiaA/NifB-like radical SAM core" evidence="5">
    <location>
        <begin position="104"/>
        <end position="332"/>
    </location>
</feature>
<evidence type="ECO:0000256" key="2">
    <source>
        <dbReference type="ARBA" id="ARBA00023004"/>
    </source>
</evidence>
<feature type="compositionally biased region" description="Low complexity" evidence="4">
    <location>
        <begin position="63"/>
        <end position="82"/>
    </location>
</feature>
<dbReference type="InterPro" id="IPR058240">
    <property type="entry name" value="rSAM_sf"/>
</dbReference>
<dbReference type="InterPro" id="IPR006638">
    <property type="entry name" value="Elp3/MiaA/NifB-like_rSAM"/>
</dbReference>
<dbReference type="CDD" id="cd01335">
    <property type="entry name" value="Radical_SAM"/>
    <property type="match status" value="1"/>
</dbReference>
<feature type="compositionally biased region" description="Basic and acidic residues" evidence="4">
    <location>
        <begin position="48"/>
        <end position="60"/>
    </location>
</feature>
<sequence length="420" mass="45983">MTRDVCVPDPAPDEQGRADGLDAIGQPTPLPIPQPLVRGRGTGWRIAHRFETDRRERTDDGWPGEAEAAPADAGDGPQRGPATSVRFEQAGRILSRNDSPDVPFDLAINPYRGCEHGCIYCYARPTHSYLNLSPGLDFETRLVAKVNAAERLRAELARPGYRPSPINIGSATDAYQPIERSQRLTRALLEVLDETRHPATLVTKSGGIVRDLDLLARMAARQQVLVFVSVTSLDARLSARLEPRAAAPARRLAAIRALADAGVWVGVNVAPLIPFVNEPEIERILEAAAEAGARSAHWTVVRLPWEVAPLFRDWLQAHFPDRADRVMARIRDMRGGRDYEADFATRMKGQGAWAALLRQRVEKGAARVGLVRQTPVLDVSAFVPPPKPVTRPLTQRVEATAGDATGHAGGGRDDPQHELF</sequence>
<comment type="caution">
    <text evidence="6">The sequence shown here is derived from an EMBL/GenBank/DDBJ whole genome shotgun (WGS) entry which is preliminary data.</text>
</comment>
<proteinExistence type="predicted"/>
<dbReference type="Pfam" id="PF04055">
    <property type="entry name" value="Radical_SAM"/>
    <property type="match status" value="1"/>
</dbReference>
<name>A0ABT9FYA5_LEPDI</name>
<keyword evidence="7" id="KW-1185">Reference proteome</keyword>
<organism evidence="6 7">
    <name type="scientific">Leptothrix discophora</name>
    <dbReference type="NCBI Taxonomy" id="89"/>
    <lineage>
        <taxon>Bacteria</taxon>
        <taxon>Pseudomonadati</taxon>
        <taxon>Pseudomonadota</taxon>
        <taxon>Betaproteobacteria</taxon>
        <taxon>Burkholderiales</taxon>
        <taxon>Sphaerotilaceae</taxon>
        <taxon>Leptothrix</taxon>
    </lineage>
</organism>
<keyword evidence="3" id="KW-0411">Iron-sulfur</keyword>
<evidence type="ECO:0000256" key="1">
    <source>
        <dbReference type="ARBA" id="ARBA00022723"/>
    </source>
</evidence>
<reference evidence="6 7" key="1">
    <citation type="submission" date="2023-08" db="EMBL/GenBank/DDBJ databases">
        <authorList>
            <person name="Roldan D.M."/>
            <person name="Menes R.J."/>
        </authorList>
    </citation>
    <scope>NUCLEOTIDE SEQUENCE [LARGE SCALE GENOMIC DNA]</scope>
    <source>
        <strain evidence="6 7">CCM 2812</strain>
    </source>
</reference>
<dbReference type="PANTHER" id="PTHR43432">
    <property type="entry name" value="SLR0285 PROTEIN"/>
    <property type="match status" value="1"/>
</dbReference>
<evidence type="ECO:0000259" key="5">
    <source>
        <dbReference type="SMART" id="SM00729"/>
    </source>
</evidence>
<evidence type="ECO:0000256" key="4">
    <source>
        <dbReference type="SAM" id="MobiDB-lite"/>
    </source>
</evidence>
<evidence type="ECO:0000313" key="7">
    <source>
        <dbReference type="Proteomes" id="UP001235760"/>
    </source>
</evidence>
<dbReference type="PANTHER" id="PTHR43432:SF3">
    <property type="entry name" value="SLR0285 PROTEIN"/>
    <property type="match status" value="1"/>
</dbReference>
<feature type="compositionally biased region" description="Basic and acidic residues" evidence="4">
    <location>
        <begin position="410"/>
        <end position="420"/>
    </location>
</feature>
<dbReference type="SUPFAM" id="SSF102114">
    <property type="entry name" value="Radical SAM enzymes"/>
    <property type="match status" value="1"/>
</dbReference>
<dbReference type="SFLD" id="SFLDG01084">
    <property type="entry name" value="Uncharacterised_Radical_SAM_Su"/>
    <property type="match status" value="1"/>
</dbReference>
<keyword evidence="1" id="KW-0479">Metal-binding</keyword>
<dbReference type="InterPro" id="IPR040086">
    <property type="entry name" value="MJ0683-like"/>
</dbReference>
<accession>A0ABT9FYA5</accession>
<protein>
    <submittedName>
        <fullName evidence="6">PA0069 family radical SAM protein</fullName>
    </submittedName>
</protein>
<evidence type="ECO:0000313" key="6">
    <source>
        <dbReference type="EMBL" id="MDP4299219.1"/>
    </source>
</evidence>